<evidence type="ECO:0000313" key="1">
    <source>
        <dbReference type="EMBL" id="OGG55450.1"/>
    </source>
</evidence>
<reference evidence="1 2" key="1">
    <citation type="journal article" date="2016" name="Nat. Commun.">
        <title>Thousands of microbial genomes shed light on interconnected biogeochemical processes in an aquifer system.</title>
        <authorList>
            <person name="Anantharaman K."/>
            <person name="Brown C.T."/>
            <person name="Hug L.A."/>
            <person name="Sharon I."/>
            <person name="Castelle C.J."/>
            <person name="Probst A.J."/>
            <person name="Thomas B.C."/>
            <person name="Singh A."/>
            <person name="Wilkins M.J."/>
            <person name="Karaoz U."/>
            <person name="Brodie E.L."/>
            <person name="Williams K.H."/>
            <person name="Hubbard S.S."/>
            <person name="Banfield J.F."/>
        </authorList>
    </citation>
    <scope>NUCLEOTIDE SEQUENCE [LARGE SCALE GENOMIC DNA]</scope>
    <source>
        <strain evidence="2">RIFCSPLOWO2_12_FULL_64_10</strain>
    </source>
</reference>
<dbReference type="EMBL" id="MFKF01000077">
    <property type="protein sequence ID" value="OGG55450.1"/>
    <property type="molecule type" value="Genomic_DNA"/>
</dbReference>
<organism evidence="1 2">
    <name type="scientific">Handelsmanbacteria sp. (strain RIFCSPLOWO2_12_FULL_64_10)</name>
    <dbReference type="NCBI Taxonomy" id="1817868"/>
    <lineage>
        <taxon>Bacteria</taxon>
        <taxon>Candidatus Handelsmaniibacteriota</taxon>
    </lineage>
</organism>
<comment type="caution">
    <text evidence="1">The sequence shown here is derived from an EMBL/GenBank/DDBJ whole genome shotgun (WGS) entry which is preliminary data.</text>
</comment>
<gene>
    <name evidence="1" type="ORF">A3F84_15010</name>
</gene>
<evidence type="ECO:0000313" key="2">
    <source>
        <dbReference type="Proteomes" id="UP000178606"/>
    </source>
</evidence>
<dbReference type="Proteomes" id="UP000178606">
    <property type="component" value="Unassembled WGS sequence"/>
</dbReference>
<dbReference type="AlphaFoldDB" id="A0A1F6D2A2"/>
<protein>
    <submittedName>
        <fullName evidence="1">Uncharacterized protein</fullName>
    </submittedName>
</protein>
<sequence length="93" mass="10713">MPQLRQKLLLLYLHNADLNSQVVSWTLYDGTGKETRTTGDSDAPPYGSVLAAMKDGWRVIQFPQQFPAYPGMEYNTSYLRYEYILEKMEETNG</sequence>
<proteinExistence type="predicted"/>
<name>A0A1F6D2A2_HANXR</name>
<accession>A0A1F6D2A2</accession>